<dbReference type="EMBL" id="JBBWWQ010000003">
    <property type="protein sequence ID" value="KAK8951504.1"/>
    <property type="molecule type" value="Genomic_DNA"/>
</dbReference>
<evidence type="ECO:0000313" key="4">
    <source>
        <dbReference type="Proteomes" id="UP001418222"/>
    </source>
</evidence>
<evidence type="ECO:0000313" key="3">
    <source>
        <dbReference type="EMBL" id="KAK8951504.1"/>
    </source>
</evidence>
<reference evidence="3 4" key="1">
    <citation type="journal article" date="2022" name="Nat. Plants">
        <title>Genomes of leafy and leafless Platanthera orchids illuminate the evolution of mycoheterotrophy.</title>
        <authorList>
            <person name="Li M.H."/>
            <person name="Liu K.W."/>
            <person name="Li Z."/>
            <person name="Lu H.C."/>
            <person name="Ye Q.L."/>
            <person name="Zhang D."/>
            <person name="Wang J.Y."/>
            <person name="Li Y.F."/>
            <person name="Zhong Z.M."/>
            <person name="Liu X."/>
            <person name="Yu X."/>
            <person name="Liu D.K."/>
            <person name="Tu X.D."/>
            <person name="Liu B."/>
            <person name="Hao Y."/>
            <person name="Liao X.Y."/>
            <person name="Jiang Y.T."/>
            <person name="Sun W.H."/>
            <person name="Chen J."/>
            <person name="Chen Y.Q."/>
            <person name="Ai Y."/>
            <person name="Zhai J.W."/>
            <person name="Wu S.S."/>
            <person name="Zhou Z."/>
            <person name="Hsiao Y.Y."/>
            <person name="Wu W.L."/>
            <person name="Chen Y.Y."/>
            <person name="Lin Y.F."/>
            <person name="Hsu J.L."/>
            <person name="Li C.Y."/>
            <person name="Wang Z.W."/>
            <person name="Zhao X."/>
            <person name="Zhong W.Y."/>
            <person name="Ma X.K."/>
            <person name="Ma L."/>
            <person name="Huang J."/>
            <person name="Chen G.Z."/>
            <person name="Huang M.Z."/>
            <person name="Huang L."/>
            <person name="Peng D.H."/>
            <person name="Luo Y.B."/>
            <person name="Zou S.Q."/>
            <person name="Chen S.P."/>
            <person name="Lan S."/>
            <person name="Tsai W.C."/>
            <person name="Van de Peer Y."/>
            <person name="Liu Z.J."/>
        </authorList>
    </citation>
    <scope>NUCLEOTIDE SEQUENCE [LARGE SCALE GENOMIC DNA]</scope>
    <source>
        <strain evidence="3">Lor287</strain>
    </source>
</reference>
<protein>
    <recommendedName>
        <fullName evidence="1">FRIGIDA-like protein</fullName>
    </recommendedName>
</protein>
<dbReference type="InterPro" id="IPR012474">
    <property type="entry name" value="Frigida"/>
</dbReference>
<dbReference type="AlphaFoldDB" id="A0AAP0GCJ4"/>
<comment type="caution">
    <text evidence="3">The sequence shown here is derived from an EMBL/GenBank/DDBJ whole genome shotgun (WGS) entry which is preliminary data.</text>
</comment>
<keyword evidence="1" id="KW-0221">Differentiation</keyword>
<feature type="region of interest" description="Disordered" evidence="2">
    <location>
        <begin position="68"/>
        <end position="102"/>
    </location>
</feature>
<proteinExistence type="inferred from homology"/>
<organism evidence="3 4">
    <name type="scientific">Platanthera zijinensis</name>
    <dbReference type="NCBI Taxonomy" id="2320716"/>
    <lineage>
        <taxon>Eukaryota</taxon>
        <taxon>Viridiplantae</taxon>
        <taxon>Streptophyta</taxon>
        <taxon>Embryophyta</taxon>
        <taxon>Tracheophyta</taxon>
        <taxon>Spermatophyta</taxon>
        <taxon>Magnoliopsida</taxon>
        <taxon>Liliopsida</taxon>
        <taxon>Asparagales</taxon>
        <taxon>Orchidaceae</taxon>
        <taxon>Orchidoideae</taxon>
        <taxon>Orchideae</taxon>
        <taxon>Orchidinae</taxon>
        <taxon>Platanthera</taxon>
    </lineage>
</organism>
<evidence type="ECO:0000256" key="1">
    <source>
        <dbReference type="RuleBase" id="RU364012"/>
    </source>
</evidence>
<keyword evidence="1" id="KW-0217">Developmental protein</keyword>
<dbReference type="Pfam" id="PF07899">
    <property type="entry name" value="Frigida"/>
    <property type="match status" value="1"/>
</dbReference>
<name>A0AAP0GCJ4_9ASPA</name>
<sequence>MYRRLHPVNSKYTRLATTRKASAGSDKSPSLFVIRVVMKCIEEHELKAKFPTIENLQKRLENLEKKMEHYRDQQLQDDTPADWTTLEEAPSSSPEFRDVSAS</sequence>
<keyword evidence="1" id="KW-0287">Flowering</keyword>
<evidence type="ECO:0000256" key="2">
    <source>
        <dbReference type="SAM" id="MobiDB-lite"/>
    </source>
</evidence>
<keyword evidence="4" id="KW-1185">Reference proteome</keyword>
<comment type="similarity">
    <text evidence="1">Belongs to the Frigida family.</text>
</comment>
<dbReference type="GO" id="GO:0009908">
    <property type="term" value="P:flower development"/>
    <property type="evidence" value="ECO:0007669"/>
    <property type="project" value="UniProtKB-KW"/>
</dbReference>
<dbReference type="Proteomes" id="UP001418222">
    <property type="component" value="Unassembled WGS sequence"/>
</dbReference>
<dbReference type="GO" id="GO:0030154">
    <property type="term" value="P:cell differentiation"/>
    <property type="evidence" value="ECO:0007669"/>
    <property type="project" value="UniProtKB-KW"/>
</dbReference>
<accession>A0AAP0GCJ4</accession>
<gene>
    <name evidence="3" type="ORF">KSP39_PZI004257</name>
</gene>